<sequence>MAGINSIME</sequence>
<gene>
    <name evidence="1" type="ORF">LSINAPIS_LOCUS3361</name>
</gene>
<name>A0A5E4PYW5_9NEOP</name>
<reference evidence="1 2" key="1">
    <citation type="submission" date="2017-07" db="EMBL/GenBank/DDBJ databases">
        <authorList>
            <person name="Talla V."/>
            <person name="Backstrom N."/>
        </authorList>
    </citation>
    <scope>NUCLEOTIDE SEQUENCE [LARGE SCALE GENOMIC DNA]</scope>
</reference>
<dbReference type="Proteomes" id="UP000324832">
    <property type="component" value="Unassembled WGS sequence"/>
</dbReference>
<proteinExistence type="predicted"/>
<evidence type="ECO:0000313" key="1">
    <source>
        <dbReference type="EMBL" id="VVC90459.1"/>
    </source>
</evidence>
<dbReference type="EMBL" id="FZQP02000793">
    <property type="protein sequence ID" value="VVC90459.1"/>
    <property type="molecule type" value="Genomic_DNA"/>
</dbReference>
<evidence type="ECO:0000313" key="2">
    <source>
        <dbReference type="Proteomes" id="UP000324832"/>
    </source>
</evidence>
<accession>A0A5E4PYW5</accession>
<keyword evidence="2" id="KW-1185">Reference proteome</keyword>
<protein>
    <submittedName>
        <fullName evidence="1">Uncharacterized protein</fullName>
    </submittedName>
</protein>
<organism evidence="1 2">
    <name type="scientific">Leptidea sinapis</name>
    <dbReference type="NCBI Taxonomy" id="189913"/>
    <lineage>
        <taxon>Eukaryota</taxon>
        <taxon>Metazoa</taxon>
        <taxon>Ecdysozoa</taxon>
        <taxon>Arthropoda</taxon>
        <taxon>Hexapoda</taxon>
        <taxon>Insecta</taxon>
        <taxon>Pterygota</taxon>
        <taxon>Neoptera</taxon>
        <taxon>Endopterygota</taxon>
        <taxon>Lepidoptera</taxon>
        <taxon>Glossata</taxon>
        <taxon>Ditrysia</taxon>
        <taxon>Papilionoidea</taxon>
        <taxon>Pieridae</taxon>
        <taxon>Dismorphiinae</taxon>
        <taxon>Leptidea</taxon>
    </lineage>
</organism>